<feature type="domain" description="TonB C-terminal" evidence="11">
    <location>
        <begin position="176"/>
        <end position="272"/>
    </location>
</feature>
<organism evidence="12 13">
    <name type="scientific">Rivihabitans pingtungensis</name>
    <dbReference type="NCBI Taxonomy" id="1054498"/>
    <lineage>
        <taxon>Bacteria</taxon>
        <taxon>Pseudomonadati</taxon>
        <taxon>Pseudomonadota</taxon>
        <taxon>Betaproteobacteria</taxon>
        <taxon>Neisseriales</taxon>
        <taxon>Aquaspirillaceae</taxon>
        <taxon>Rivihabitans</taxon>
    </lineage>
</organism>
<keyword evidence="6" id="KW-0812">Transmembrane</keyword>
<evidence type="ECO:0000259" key="11">
    <source>
        <dbReference type="PROSITE" id="PS52015"/>
    </source>
</evidence>
<comment type="subcellular location">
    <subcellularLocation>
        <location evidence="1">Cell inner membrane</location>
        <topology evidence="1">Single-pass membrane protein</topology>
        <orientation evidence="1">Periplasmic side</orientation>
    </subcellularLocation>
</comment>
<comment type="caution">
    <text evidence="12">The sequence shown here is derived from an EMBL/GenBank/DDBJ whole genome shotgun (WGS) entry which is preliminary data.</text>
</comment>
<dbReference type="InterPro" id="IPR037682">
    <property type="entry name" value="TonB_C"/>
</dbReference>
<evidence type="ECO:0000313" key="13">
    <source>
        <dbReference type="Proteomes" id="UP000247555"/>
    </source>
</evidence>
<dbReference type="NCBIfam" id="TIGR01352">
    <property type="entry name" value="tonB_Cterm"/>
    <property type="match status" value="1"/>
</dbReference>
<evidence type="ECO:0000256" key="1">
    <source>
        <dbReference type="ARBA" id="ARBA00004383"/>
    </source>
</evidence>
<evidence type="ECO:0000256" key="8">
    <source>
        <dbReference type="ARBA" id="ARBA00022989"/>
    </source>
</evidence>
<evidence type="ECO:0000256" key="9">
    <source>
        <dbReference type="ARBA" id="ARBA00023136"/>
    </source>
</evidence>
<keyword evidence="13" id="KW-1185">Reference proteome</keyword>
<feature type="compositionally biased region" description="Pro residues" evidence="10">
    <location>
        <begin position="88"/>
        <end position="113"/>
    </location>
</feature>
<keyword evidence="5" id="KW-0997">Cell inner membrane</keyword>
<evidence type="ECO:0000256" key="5">
    <source>
        <dbReference type="ARBA" id="ARBA00022519"/>
    </source>
</evidence>
<feature type="compositionally biased region" description="Low complexity" evidence="10">
    <location>
        <begin position="120"/>
        <end position="165"/>
    </location>
</feature>
<name>A0A318L8I3_9NEIS</name>
<evidence type="ECO:0000256" key="2">
    <source>
        <dbReference type="ARBA" id="ARBA00006555"/>
    </source>
</evidence>
<evidence type="ECO:0000313" key="12">
    <source>
        <dbReference type="EMBL" id="PXX81823.1"/>
    </source>
</evidence>
<feature type="region of interest" description="Disordered" evidence="10">
    <location>
        <begin position="83"/>
        <end position="174"/>
    </location>
</feature>
<evidence type="ECO:0000256" key="3">
    <source>
        <dbReference type="ARBA" id="ARBA00022448"/>
    </source>
</evidence>
<keyword evidence="9" id="KW-0472">Membrane</keyword>
<dbReference type="InterPro" id="IPR006260">
    <property type="entry name" value="TonB/TolA_C"/>
</dbReference>
<dbReference type="SUPFAM" id="SSF74653">
    <property type="entry name" value="TolA/TonB C-terminal domain"/>
    <property type="match status" value="1"/>
</dbReference>
<keyword evidence="8" id="KW-1133">Transmembrane helix</keyword>
<comment type="similarity">
    <text evidence="2">Belongs to the TonB family.</text>
</comment>
<dbReference type="Pfam" id="PF03544">
    <property type="entry name" value="TonB_C"/>
    <property type="match status" value="1"/>
</dbReference>
<dbReference type="PROSITE" id="PS52015">
    <property type="entry name" value="TONB_CTD"/>
    <property type="match status" value="1"/>
</dbReference>
<dbReference type="GO" id="GO:0098797">
    <property type="term" value="C:plasma membrane protein complex"/>
    <property type="evidence" value="ECO:0007669"/>
    <property type="project" value="TreeGrafter"/>
</dbReference>
<dbReference type="InterPro" id="IPR051045">
    <property type="entry name" value="TonB-dependent_transducer"/>
</dbReference>
<evidence type="ECO:0000256" key="7">
    <source>
        <dbReference type="ARBA" id="ARBA00022927"/>
    </source>
</evidence>
<reference evidence="12 13" key="1">
    <citation type="submission" date="2018-05" db="EMBL/GenBank/DDBJ databases">
        <title>Genomic Encyclopedia of Type Strains, Phase IV (KMG-IV): sequencing the most valuable type-strain genomes for metagenomic binning, comparative biology and taxonomic classification.</title>
        <authorList>
            <person name="Goeker M."/>
        </authorList>
    </citation>
    <scope>NUCLEOTIDE SEQUENCE [LARGE SCALE GENOMIC DNA]</scope>
    <source>
        <strain evidence="12 13">DSM 29661</strain>
    </source>
</reference>
<dbReference type="AlphaFoldDB" id="A0A318L8I3"/>
<evidence type="ECO:0000256" key="6">
    <source>
        <dbReference type="ARBA" id="ARBA00022692"/>
    </source>
</evidence>
<evidence type="ECO:0000256" key="10">
    <source>
        <dbReference type="SAM" id="MobiDB-lite"/>
    </source>
</evidence>
<keyword evidence="4" id="KW-1003">Cell membrane</keyword>
<sequence>MPRLNAVGISGLKAGEDVKNQGLITMSLTWRASAEWDRRWALGLVISLLLHVSALTLWPRHAPTPPTAGEPLAVRLLPVGPAASAPASPLPAAPMPPAPKHTTPPEPRPTPPARKPEPRPASTRPLSTPSPSATPAAAAPASAPAAAASSSNNSANSAAASTGPAAGAGGGEARTPARWQAAYLHNPPPDYPWQARQRGQQGVVWLSVEVSAAGECAQASVLRSSGVSALDQAALAAVRRWRFVPARQGQTPVESKVEIPIRFKLSDEGAEE</sequence>
<dbReference type="PANTHER" id="PTHR33446">
    <property type="entry name" value="PROTEIN TONB-RELATED"/>
    <property type="match status" value="1"/>
</dbReference>
<protein>
    <submittedName>
        <fullName evidence="12">Outer membrane transport energization protein TonB</fullName>
    </submittedName>
</protein>
<accession>A0A318L8I3</accession>
<keyword evidence="7" id="KW-0653">Protein transport</keyword>
<proteinExistence type="inferred from homology"/>
<dbReference type="PRINTS" id="PR01217">
    <property type="entry name" value="PRICHEXTENSN"/>
</dbReference>
<keyword evidence="3" id="KW-0813">Transport</keyword>
<dbReference type="Gene3D" id="3.30.1150.10">
    <property type="match status" value="1"/>
</dbReference>
<dbReference type="PANTHER" id="PTHR33446:SF2">
    <property type="entry name" value="PROTEIN TONB"/>
    <property type="match status" value="1"/>
</dbReference>
<dbReference type="EMBL" id="QJKI01000001">
    <property type="protein sequence ID" value="PXX81823.1"/>
    <property type="molecule type" value="Genomic_DNA"/>
</dbReference>
<dbReference type="Proteomes" id="UP000247555">
    <property type="component" value="Unassembled WGS sequence"/>
</dbReference>
<dbReference type="GO" id="GO:0015031">
    <property type="term" value="P:protein transport"/>
    <property type="evidence" value="ECO:0007669"/>
    <property type="project" value="UniProtKB-KW"/>
</dbReference>
<evidence type="ECO:0000256" key="4">
    <source>
        <dbReference type="ARBA" id="ARBA00022475"/>
    </source>
</evidence>
<dbReference type="GO" id="GO:0031992">
    <property type="term" value="F:energy transducer activity"/>
    <property type="evidence" value="ECO:0007669"/>
    <property type="project" value="TreeGrafter"/>
</dbReference>
<gene>
    <name evidence="12" type="ORF">DFR34_10152</name>
</gene>
<dbReference type="GO" id="GO:0055085">
    <property type="term" value="P:transmembrane transport"/>
    <property type="evidence" value="ECO:0007669"/>
    <property type="project" value="InterPro"/>
</dbReference>